<dbReference type="Proteomes" id="UP001063698">
    <property type="component" value="Chromosome"/>
</dbReference>
<accession>A0A977KA82</accession>
<proteinExistence type="predicted"/>
<protein>
    <submittedName>
        <fullName evidence="1">Phosphoribosyl-ATP pyrophosphohydrolase</fullName>
    </submittedName>
</protein>
<gene>
    <name evidence="1" type="ORF">IPA_09525</name>
</gene>
<dbReference type="InterPro" id="IPR038735">
    <property type="entry name" value="MSMEG_1276-like_NTP-PPase_dom"/>
</dbReference>
<dbReference type="AlphaFoldDB" id="A0A977KA82"/>
<name>A0A977KA82_9CREN</name>
<dbReference type="EMBL" id="CP006868">
    <property type="protein sequence ID" value="UXD21919.1"/>
    <property type="molecule type" value="Genomic_DNA"/>
</dbReference>
<evidence type="ECO:0000313" key="2">
    <source>
        <dbReference type="Proteomes" id="UP001063698"/>
    </source>
</evidence>
<dbReference type="KEGG" id="ipc:IPA_09525"/>
<dbReference type="CDD" id="cd11532">
    <property type="entry name" value="NTP-PPase_COG4997"/>
    <property type="match status" value="1"/>
</dbReference>
<sequence length="105" mass="12024">MSLHSQPLREKGVEEKLVRDFIPIIAEGCYRKATPSEALDYLAKKLVEEALEFLVTKDPMELADVESVLKALTKLMKVNLEELTLKKDKDRGGFKALWIRTECYP</sequence>
<evidence type="ECO:0000313" key="1">
    <source>
        <dbReference type="EMBL" id="UXD21919.1"/>
    </source>
</evidence>
<keyword evidence="2" id="KW-1185">Reference proteome</keyword>
<organism evidence="1 2">
    <name type="scientific">Ignicoccus pacificus DSM 13166</name>
    <dbReference type="NCBI Taxonomy" id="940294"/>
    <lineage>
        <taxon>Archaea</taxon>
        <taxon>Thermoproteota</taxon>
        <taxon>Thermoprotei</taxon>
        <taxon>Desulfurococcales</taxon>
        <taxon>Desulfurococcaceae</taxon>
        <taxon>Ignicoccus</taxon>
    </lineage>
</organism>
<reference evidence="1" key="1">
    <citation type="submission" date="2013-11" db="EMBL/GenBank/DDBJ databases">
        <title>Comparative genomics of Ignicoccus.</title>
        <authorList>
            <person name="Podar M."/>
        </authorList>
    </citation>
    <scope>NUCLEOTIDE SEQUENCE</scope>
    <source>
        <strain evidence="1">DSM 13166</strain>
    </source>
</reference>